<dbReference type="RefSeq" id="WP_186280762.1">
    <property type="nucleotide sequence ID" value="NZ_JACMSF010000003.1"/>
</dbReference>
<feature type="compositionally biased region" description="Low complexity" evidence="1">
    <location>
        <begin position="1"/>
        <end position="19"/>
    </location>
</feature>
<evidence type="ECO:0000313" key="3">
    <source>
        <dbReference type="EMBL" id="MBC2900860.1"/>
    </source>
</evidence>
<dbReference type="EMBL" id="JACMSF010000003">
    <property type="protein sequence ID" value="MBC2900860.1"/>
    <property type="molecule type" value="Genomic_DNA"/>
</dbReference>
<comment type="caution">
    <text evidence="3">The sequence shown here is derived from an EMBL/GenBank/DDBJ whole genome shotgun (WGS) entry which is preliminary data.</text>
</comment>
<keyword evidence="2" id="KW-0812">Transmembrane</keyword>
<proteinExistence type="predicted"/>
<dbReference type="PRINTS" id="PR01217">
    <property type="entry name" value="PRICHEXTENSN"/>
</dbReference>
<feature type="region of interest" description="Disordered" evidence="1">
    <location>
        <begin position="202"/>
        <end position="221"/>
    </location>
</feature>
<name>A0A7X1IZP1_9ACTN</name>
<feature type="compositionally biased region" description="Pro residues" evidence="1">
    <location>
        <begin position="160"/>
        <end position="189"/>
    </location>
</feature>
<dbReference type="Proteomes" id="UP000584670">
    <property type="component" value="Unassembled WGS sequence"/>
</dbReference>
<gene>
    <name evidence="3" type="ORF">H4N64_04430</name>
</gene>
<evidence type="ECO:0000256" key="1">
    <source>
        <dbReference type="SAM" id="MobiDB-lite"/>
    </source>
</evidence>
<feature type="region of interest" description="Disordered" evidence="1">
    <location>
        <begin position="59"/>
        <end position="196"/>
    </location>
</feature>
<evidence type="ECO:0000313" key="4">
    <source>
        <dbReference type="Proteomes" id="UP000584670"/>
    </source>
</evidence>
<feature type="compositionally biased region" description="Low complexity" evidence="1">
    <location>
        <begin position="120"/>
        <end position="159"/>
    </location>
</feature>
<feature type="region of interest" description="Disordered" evidence="1">
    <location>
        <begin position="1"/>
        <end position="36"/>
    </location>
</feature>
<dbReference type="AlphaFoldDB" id="A0A7X1IZP1"/>
<sequence length="221" mass="21918">MAVTESSATETTEGAEAGAPTRLFGPRGRHRRPRPRKVLLAAGGLALAAGALSLVRLTPESGLGGLGTPGAEPRLDPSGDSTPATDRATNAAATVGETPQVSPSATTVMGGLSATPTAPPRLVSTTSPTTTPASPRDPATTIPEAPNTITPQPQPTTTTPQPPVAAPTPAPSGPPNTPGPQPSPSPSDPPGVCVPIIGLCVDPLSKHHDHPSATTASRPDA</sequence>
<reference evidence="3 4" key="1">
    <citation type="submission" date="2020-08" db="EMBL/GenBank/DDBJ databases">
        <title>Streptomyces sp. PSKA01 genome sequencing and assembly.</title>
        <authorList>
            <person name="Mandal S."/>
            <person name="Maiti P.K."/>
            <person name="Das P."/>
        </authorList>
    </citation>
    <scope>NUCLEOTIDE SEQUENCE [LARGE SCALE GENOMIC DNA]</scope>
    <source>
        <strain evidence="3 4">PSKA01</strain>
    </source>
</reference>
<feature type="compositionally biased region" description="Basic residues" evidence="1">
    <location>
        <begin position="27"/>
        <end position="36"/>
    </location>
</feature>
<feature type="compositionally biased region" description="Polar residues" evidence="1">
    <location>
        <begin position="79"/>
        <end position="107"/>
    </location>
</feature>
<feature type="compositionally biased region" description="Polar residues" evidence="1">
    <location>
        <begin position="212"/>
        <end position="221"/>
    </location>
</feature>
<evidence type="ECO:0000256" key="2">
    <source>
        <dbReference type="SAM" id="Phobius"/>
    </source>
</evidence>
<keyword evidence="2" id="KW-0472">Membrane</keyword>
<organism evidence="3 4">
    <name type="scientific">Streptomyces cupreus</name>
    <dbReference type="NCBI Taxonomy" id="2759956"/>
    <lineage>
        <taxon>Bacteria</taxon>
        <taxon>Bacillati</taxon>
        <taxon>Actinomycetota</taxon>
        <taxon>Actinomycetes</taxon>
        <taxon>Kitasatosporales</taxon>
        <taxon>Streptomycetaceae</taxon>
        <taxon>Streptomyces</taxon>
    </lineage>
</organism>
<accession>A0A7X1IZP1</accession>
<keyword evidence="4" id="KW-1185">Reference proteome</keyword>
<feature type="transmembrane region" description="Helical" evidence="2">
    <location>
        <begin position="38"/>
        <end position="57"/>
    </location>
</feature>
<keyword evidence="2" id="KW-1133">Transmembrane helix</keyword>
<protein>
    <submittedName>
        <fullName evidence="3">Uncharacterized protein</fullName>
    </submittedName>
</protein>